<reference evidence="2" key="2">
    <citation type="submission" date="2020-05" db="UniProtKB">
        <authorList>
            <consortium name="EnsemblMetazoa"/>
        </authorList>
    </citation>
    <scope>IDENTIFICATION</scope>
    <source>
        <strain evidence="2">wikel</strain>
    </source>
</reference>
<dbReference type="VEuPathDB" id="VectorBase:ISCI006311"/>
<accession>B7PMH3</accession>
<gene>
    <name evidence="1" type="ORF">IscW_ISCW006311</name>
</gene>
<dbReference type="EnsemblMetazoa" id="ISCW006311-RA">
    <property type="protein sequence ID" value="ISCW006311-PA"/>
    <property type="gene ID" value="ISCW006311"/>
</dbReference>
<proteinExistence type="predicted"/>
<sequence>MGRAWTPWSPLSAKADILDSGDSVDIHLPLACPTPVNAPVAVKIAPVFEPGDFYRLPLRSALSAQIPRSPTFEVGVRGIAAWKGWDKGPRAPK</sequence>
<dbReference type="AlphaFoldDB" id="B7PMH3"/>
<dbReference type="Proteomes" id="UP000001555">
    <property type="component" value="Unassembled WGS sequence"/>
</dbReference>
<evidence type="ECO:0000313" key="2">
    <source>
        <dbReference type="EnsemblMetazoa" id="ISCW006311-PA"/>
    </source>
</evidence>
<dbReference type="VEuPathDB" id="VectorBase:ISCW006311"/>
<evidence type="ECO:0000313" key="1">
    <source>
        <dbReference type="EMBL" id="EEC07795.1"/>
    </source>
</evidence>
<reference evidence="1 3" key="1">
    <citation type="submission" date="2008-03" db="EMBL/GenBank/DDBJ databases">
        <title>Annotation of Ixodes scapularis.</title>
        <authorList>
            <consortium name="Ixodes scapularis Genome Project Consortium"/>
            <person name="Caler E."/>
            <person name="Hannick L.I."/>
            <person name="Bidwell S."/>
            <person name="Joardar V."/>
            <person name="Thiagarajan M."/>
            <person name="Amedeo P."/>
            <person name="Galinsky K.J."/>
            <person name="Schobel S."/>
            <person name="Inman J."/>
            <person name="Hostetler J."/>
            <person name="Miller J."/>
            <person name="Hammond M."/>
            <person name="Megy K."/>
            <person name="Lawson D."/>
            <person name="Kodira C."/>
            <person name="Sutton G."/>
            <person name="Meyer J."/>
            <person name="Hill C.A."/>
            <person name="Birren B."/>
            <person name="Nene V."/>
            <person name="Collins F."/>
            <person name="Alarcon-Chaidez F."/>
            <person name="Wikel S."/>
            <person name="Strausberg R."/>
        </authorList>
    </citation>
    <scope>NUCLEOTIDE SEQUENCE [LARGE SCALE GENOMIC DNA]</scope>
    <source>
        <strain evidence="3">Wikel</strain>
        <strain evidence="1">Wikel colony</strain>
    </source>
</reference>
<evidence type="ECO:0000313" key="3">
    <source>
        <dbReference type="Proteomes" id="UP000001555"/>
    </source>
</evidence>
<dbReference type="EMBL" id="DS747333">
    <property type="protein sequence ID" value="EEC07795.1"/>
    <property type="molecule type" value="Genomic_DNA"/>
</dbReference>
<dbReference type="HOGENOM" id="CLU_2402090_0_0_1"/>
<organism>
    <name type="scientific">Ixodes scapularis</name>
    <name type="common">Black-legged tick</name>
    <name type="synonym">Deer tick</name>
    <dbReference type="NCBI Taxonomy" id="6945"/>
    <lineage>
        <taxon>Eukaryota</taxon>
        <taxon>Metazoa</taxon>
        <taxon>Ecdysozoa</taxon>
        <taxon>Arthropoda</taxon>
        <taxon>Chelicerata</taxon>
        <taxon>Arachnida</taxon>
        <taxon>Acari</taxon>
        <taxon>Parasitiformes</taxon>
        <taxon>Ixodida</taxon>
        <taxon>Ixodoidea</taxon>
        <taxon>Ixodidae</taxon>
        <taxon>Ixodinae</taxon>
        <taxon>Ixodes</taxon>
    </lineage>
</organism>
<dbReference type="EMBL" id="ABJB010037870">
    <property type="status" value="NOT_ANNOTATED_CDS"/>
    <property type="molecule type" value="Genomic_DNA"/>
</dbReference>
<dbReference type="PaxDb" id="6945-B7PMH3"/>
<protein>
    <submittedName>
        <fullName evidence="1 2">Uncharacterized protein</fullName>
    </submittedName>
</protein>
<keyword evidence="3" id="KW-1185">Reference proteome</keyword>
<dbReference type="InParanoid" id="B7PMH3"/>
<name>B7PMH3_IXOSC</name>